<evidence type="ECO:0000313" key="3">
    <source>
        <dbReference type="Proteomes" id="UP000501387"/>
    </source>
</evidence>
<feature type="domain" description="Methyltransferase" evidence="1">
    <location>
        <begin position="55"/>
        <end position="165"/>
    </location>
</feature>
<dbReference type="EMBL" id="CP049934">
    <property type="protein sequence ID" value="QIM17159.1"/>
    <property type="molecule type" value="Genomic_DNA"/>
</dbReference>
<dbReference type="CDD" id="cd02440">
    <property type="entry name" value="AdoMet_MTases"/>
    <property type="match status" value="1"/>
</dbReference>
<evidence type="ECO:0000259" key="1">
    <source>
        <dbReference type="Pfam" id="PF13847"/>
    </source>
</evidence>
<dbReference type="SUPFAM" id="SSF53335">
    <property type="entry name" value="S-adenosyl-L-methionine-dependent methyltransferases"/>
    <property type="match status" value="1"/>
</dbReference>
<dbReference type="GO" id="GO:0032259">
    <property type="term" value="P:methylation"/>
    <property type="evidence" value="ECO:0007669"/>
    <property type="project" value="UniProtKB-KW"/>
</dbReference>
<gene>
    <name evidence="2" type="ORF">G7067_13265</name>
</gene>
<accession>A0A6G8FLJ0</accession>
<dbReference type="AlphaFoldDB" id="A0A6G8FLJ0"/>
<name>A0A6G8FLJ0_9MICO</name>
<keyword evidence="2" id="KW-0808">Transferase</keyword>
<keyword evidence="2" id="KW-0489">Methyltransferase</keyword>
<dbReference type="Pfam" id="PF13847">
    <property type="entry name" value="Methyltransf_31"/>
    <property type="match status" value="1"/>
</dbReference>
<reference evidence="2 3" key="1">
    <citation type="submission" date="2020-03" db="EMBL/GenBank/DDBJ databases">
        <title>Leucobacter sp. nov., isolated from beetles.</title>
        <authorList>
            <person name="Hyun D.-W."/>
            <person name="Bae J.-W."/>
        </authorList>
    </citation>
    <scope>NUCLEOTIDE SEQUENCE [LARGE SCALE GENOMIC DNA]</scope>
    <source>
        <strain evidence="2 3">HDW9B</strain>
    </source>
</reference>
<protein>
    <submittedName>
        <fullName evidence="2">Class I SAM-dependent methyltransferase</fullName>
    </submittedName>
</protein>
<sequence>METPMHSPFREIVAYLPGVVRSNLYEGYFARFYGSYTNFIDDDLKWYEAQVDSGRGLRVLDLFCGTGRIATYFANLGHHCTAIERSPDMLSFDVSPHDNVEMRLGDVFELEGSQSYDVAIAGQMSIAMFLDHSQRVELLRHIGRQLQVGGKLLFDMPLASVQNSSEVLALPLPENARGYVLSGVFRDLVSQLQTTYFLAELDAPDQPTARILASHQLVLLSVEELRDEVSLSGFEIEKLEVSNPTPLQEALTAPLARVSAVRRFPKPESN</sequence>
<evidence type="ECO:0000313" key="2">
    <source>
        <dbReference type="EMBL" id="QIM17159.1"/>
    </source>
</evidence>
<dbReference type="KEGG" id="lins:G7067_13265"/>
<dbReference type="RefSeq" id="WP_166325295.1">
    <property type="nucleotide sequence ID" value="NZ_CP049934.1"/>
</dbReference>
<organism evidence="2 3">
    <name type="scientific">Leucobacter insecticola</name>
    <dbReference type="NCBI Taxonomy" id="2714934"/>
    <lineage>
        <taxon>Bacteria</taxon>
        <taxon>Bacillati</taxon>
        <taxon>Actinomycetota</taxon>
        <taxon>Actinomycetes</taxon>
        <taxon>Micrococcales</taxon>
        <taxon>Microbacteriaceae</taxon>
        <taxon>Leucobacter</taxon>
    </lineage>
</organism>
<dbReference type="InterPro" id="IPR025714">
    <property type="entry name" value="Methyltranfer_dom"/>
</dbReference>
<dbReference type="Proteomes" id="UP000501387">
    <property type="component" value="Chromosome"/>
</dbReference>
<keyword evidence="3" id="KW-1185">Reference proteome</keyword>
<dbReference type="GO" id="GO:0008168">
    <property type="term" value="F:methyltransferase activity"/>
    <property type="evidence" value="ECO:0007669"/>
    <property type="project" value="UniProtKB-KW"/>
</dbReference>
<proteinExistence type="predicted"/>
<dbReference type="Gene3D" id="3.40.50.150">
    <property type="entry name" value="Vaccinia Virus protein VP39"/>
    <property type="match status" value="1"/>
</dbReference>
<dbReference type="InterPro" id="IPR029063">
    <property type="entry name" value="SAM-dependent_MTases_sf"/>
</dbReference>